<gene>
    <name evidence="17" type="ORF">GSOID_T00015273001</name>
</gene>
<evidence type="ECO:0000256" key="12">
    <source>
        <dbReference type="ARBA" id="ARBA00023180"/>
    </source>
</evidence>
<keyword evidence="10 15" id="KW-0472">Membrane</keyword>
<evidence type="ECO:0000313" key="18">
    <source>
        <dbReference type="Proteomes" id="UP000001307"/>
    </source>
</evidence>
<dbReference type="InterPro" id="IPR032675">
    <property type="entry name" value="LRR_dom_sf"/>
</dbReference>
<keyword evidence="7" id="KW-0677">Repeat</keyword>
<organism evidence="17">
    <name type="scientific">Oikopleura dioica</name>
    <name type="common">Tunicate</name>
    <dbReference type="NCBI Taxonomy" id="34765"/>
    <lineage>
        <taxon>Eukaryota</taxon>
        <taxon>Metazoa</taxon>
        <taxon>Chordata</taxon>
        <taxon>Tunicata</taxon>
        <taxon>Appendicularia</taxon>
        <taxon>Copelata</taxon>
        <taxon>Oikopleuridae</taxon>
        <taxon>Oikopleura</taxon>
    </lineage>
</organism>
<dbReference type="OrthoDB" id="1081807at2759"/>
<evidence type="ECO:0000259" key="16">
    <source>
        <dbReference type="PROSITE" id="PS50104"/>
    </source>
</evidence>
<dbReference type="InParanoid" id="E4X0N6"/>
<protein>
    <recommendedName>
        <fullName evidence="16">TIR domain-containing protein</fullName>
    </recommendedName>
</protein>
<keyword evidence="3" id="KW-0399">Innate immunity</keyword>
<dbReference type="Pfam" id="PF13855">
    <property type="entry name" value="LRR_8"/>
    <property type="match status" value="1"/>
</dbReference>
<keyword evidence="9 15" id="KW-1133">Transmembrane helix</keyword>
<dbReference type="AlphaFoldDB" id="E4X0N6"/>
<evidence type="ECO:0000256" key="15">
    <source>
        <dbReference type="SAM" id="Phobius"/>
    </source>
</evidence>
<keyword evidence="18" id="KW-1185">Reference proteome</keyword>
<feature type="domain" description="TIR" evidence="16">
    <location>
        <begin position="584"/>
        <end position="730"/>
    </location>
</feature>
<dbReference type="EMBL" id="FN653020">
    <property type="protein sequence ID" value="CBY23335.1"/>
    <property type="molecule type" value="Genomic_DNA"/>
</dbReference>
<dbReference type="InterPro" id="IPR000483">
    <property type="entry name" value="Cys-rich_flank_reg_C"/>
</dbReference>
<evidence type="ECO:0000256" key="5">
    <source>
        <dbReference type="ARBA" id="ARBA00022692"/>
    </source>
</evidence>
<accession>E4X0N6</accession>
<evidence type="ECO:0000256" key="14">
    <source>
        <dbReference type="SAM" id="MobiDB-lite"/>
    </source>
</evidence>
<dbReference type="InterPro" id="IPR003591">
    <property type="entry name" value="Leu-rich_rpt_typical-subtyp"/>
</dbReference>
<dbReference type="PROSITE" id="PS51450">
    <property type="entry name" value="LRR"/>
    <property type="match status" value="1"/>
</dbReference>
<evidence type="ECO:0000256" key="7">
    <source>
        <dbReference type="ARBA" id="ARBA00022737"/>
    </source>
</evidence>
<evidence type="ECO:0000256" key="3">
    <source>
        <dbReference type="ARBA" id="ARBA00022588"/>
    </source>
</evidence>
<evidence type="ECO:0000256" key="13">
    <source>
        <dbReference type="ARBA" id="ARBA00023198"/>
    </source>
</evidence>
<dbReference type="GO" id="GO:0007165">
    <property type="term" value="P:signal transduction"/>
    <property type="evidence" value="ECO:0007669"/>
    <property type="project" value="InterPro"/>
</dbReference>
<dbReference type="Gene3D" id="3.80.10.10">
    <property type="entry name" value="Ribonuclease Inhibitor"/>
    <property type="match status" value="3"/>
</dbReference>
<evidence type="ECO:0000256" key="1">
    <source>
        <dbReference type="ARBA" id="ARBA00004479"/>
    </source>
</evidence>
<dbReference type="SMART" id="SM00255">
    <property type="entry name" value="TIR"/>
    <property type="match status" value="1"/>
</dbReference>
<reference evidence="17" key="1">
    <citation type="journal article" date="2010" name="Science">
        <title>Plasticity of animal genome architecture unmasked by rapid evolution of a pelagic tunicate.</title>
        <authorList>
            <person name="Denoeud F."/>
            <person name="Henriet S."/>
            <person name="Mungpakdee S."/>
            <person name="Aury J.M."/>
            <person name="Da Silva C."/>
            <person name="Brinkmann H."/>
            <person name="Mikhaleva J."/>
            <person name="Olsen L.C."/>
            <person name="Jubin C."/>
            <person name="Canestro C."/>
            <person name="Bouquet J.M."/>
            <person name="Danks G."/>
            <person name="Poulain J."/>
            <person name="Campsteijn C."/>
            <person name="Adamski M."/>
            <person name="Cross I."/>
            <person name="Yadetie F."/>
            <person name="Muffato M."/>
            <person name="Louis A."/>
            <person name="Butcher S."/>
            <person name="Tsagkogeorga G."/>
            <person name="Konrad A."/>
            <person name="Singh S."/>
            <person name="Jensen M.F."/>
            <person name="Cong E.H."/>
            <person name="Eikeseth-Otteraa H."/>
            <person name="Noel B."/>
            <person name="Anthouard V."/>
            <person name="Porcel B.M."/>
            <person name="Kachouri-Lafond R."/>
            <person name="Nishino A."/>
            <person name="Ugolini M."/>
            <person name="Chourrout P."/>
            <person name="Nishida H."/>
            <person name="Aasland R."/>
            <person name="Huzurbazar S."/>
            <person name="Westhof E."/>
            <person name="Delsuc F."/>
            <person name="Lehrach H."/>
            <person name="Reinhardt R."/>
            <person name="Weissenbach J."/>
            <person name="Roy S.W."/>
            <person name="Artiguenave F."/>
            <person name="Postlethwait J.H."/>
            <person name="Manak J.R."/>
            <person name="Thompson E.M."/>
            <person name="Jaillon O."/>
            <person name="Du Pasquier L."/>
            <person name="Boudinot P."/>
            <person name="Liberles D.A."/>
            <person name="Volff J.N."/>
            <person name="Philippe H."/>
            <person name="Lenhard B."/>
            <person name="Roest Crollius H."/>
            <person name="Wincker P."/>
            <person name="Chourrout D."/>
        </authorList>
    </citation>
    <scope>NUCLEOTIDE SEQUENCE [LARGE SCALE GENOMIC DNA]</scope>
</reference>
<dbReference type="GO" id="GO:0045087">
    <property type="term" value="P:innate immune response"/>
    <property type="evidence" value="ECO:0007669"/>
    <property type="project" value="UniProtKB-KW"/>
</dbReference>
<sequence>MERHSRISAGKENFLKTQIKPGISGSDRGSPYQQSGPKLTAVRDPKTSSIDLDAVRRQEAADLAGDSAQIERTTRTCPEPCRCYSSDEADDMQDVFCDKRGSLITEVPRDIPSNAYLVQLAENAVVNIDAIELSGLGDVRVFNISRNGLATVEERAFASLSGAEKLDLSFNKLFELDIRAMRSLAEIDLSFNKFTAVPSFKDESGYFLTLEKIRLSRNPIENLGEDNFPPTLTELHLSCTRVKRIESGNLESAIGLKKLVMHGCLEFEGLRERGRLAYLDRGVFSKAGNLEHLDLSGNAIKSIPEKLPVSLMQLVLHNNHLTNLQEICRPPESLYSAPQPGKAALEGSQLKNLHNLRGVDFSMNKITHFCIDDFVNLEDLEFFNASLNQITDIPNNTFSFARELRVLDLHANSIQELNFANLPELRMLDVSENQIRTSVDPYLYGALEQLDASYNPFQCDCQLKKFVQFVQEPGRVKIVGIRQAQSRYKCQIPRLLGNLNLLRLTQDKLVCENDQDENEFRYLSILAPISIVVILGVVVAVVFCTSKNRRQRMKMKELSGRNRVGVGDRVITSGGVAAKNLNIVKNDAAILCHINSQKWVTDVMLPTLKQKPQESQLRCEKLYIDVFTIKSQVKNEKLRRCVEQNKRVIIIITTEFASSDACLFCLQAIYDLTRRNRKDGIVLVVLEPIPWNSMPHALKILMAEKTFIQYPVEDVGRQTFYFWDALRASIYADQLEQVNKVEEGRTTRLTNADEGDENYNEEHDADDIYNGIDEMKQQILQKSTNQQEPVTNLIKLESADPSELKRIGNSTAKLPMEIEIENPYRDAQILAEMATATSKTEVLEIHEDLEDLYQKRHSWQRPRVVVDNSNVWTGQKFSLPQGDDAESMYSRGELFEL</sequence>
<keyword evidence="13" id="KW-0395">Inflammatory response</keyword>
<comment type="similarity">
    <text evidence="2">Belongs to the Toll-like receptor family.</text>
</comment>
<keyword evidence="12" id="KW-0325">Glycoprotein</keyword>
<keyword evidence="4" id="KW-0433">Leucine-rich repeat</keyword>
<dbReference type="InterPro" id="IPR035897">
    <property type="entry name" value="Toll_tir_struct_dom_sf"/>
</dbReference>
<keyword evidence="8" id="KW-0391">Immunity</keyword>
<evidence type="ECO:0000256" key="10">
    <source>
        <dbReference type="ARBA" id="ARBA00023136"/>
    </source>
</evidence>
<dbReference type="SUPFAM" id="SSF52200">
    <property type="entry name" value="Toll/Interleukin receptor TIR domain"/>
    <property type="match status" value="1"/>
</dbReference>
<evidence type="ECO:0000256" key="9">
    <source>
        <dbReference type="ARBA" id="ARBA00022989"/>
    </source>
</evidence>
<comment type="subcellular location">
    <subcellularLocation>
        <location evidence="1">Membrane</location>
        <topology evidence="1">Single-pass type I membrane protein</topology>
    </subcellularLocation>
</comment>
<feature type="region of interest" description="Disordered" evidence="14">
    <location>
        <begin position="1"/>
        <end position="47"/>
    </location>
</feature>
<dbReference type="GO" id="GO:0005886">
    <property type="term" value="C:plasma membrane"/>
    <property type="evidence" value="ECO:0007669"/>
    <property type="project" value="TreeGrafter"/>
</dbReference>
<dbReference type="PANTHER" id="PTHR24365:SF541">
    <property type="entry name" value="PROTEIN TOLL-RELATED"/>
    <property type="match status" value="1"/>
</dbReference>
<evidence type="ECO:0000313" key="17">
    <source>
        <dbReference type="EMBL" id="CBY23335.1"/>
    </source>
</evidence>
<dbReference type="Pfam" id="PF00560">
    <property type="entry name" value="LRR_1"/>
    <property type="match status" value="1"/>
</dbReference>
<dbReference type="InterPro" id="IPR000372">
    <property type="entry name" value="LRRNT"/>
</dbReference>
<dbReference type="Gene3D" id="3.40.50.10140">
    <property type="entry name" value="Toll/interleukin-1 receptor homology (TIR) domain"/>
    <property type="match status" value="1"/>
</dbReference>
<dbReference type="InterPro" id="IPR001611">
    <property type="entry name" value="Leu-rich_rpt"/>
</dbReference>
<evidence type="ECO:0000256" key="2">
    <source>
        <dbReference type="ARBA" id="ARBA00009634"/>
    </source>
</evidence>
<evidence type="ECO:0000256" key="11">
    <source>
        <dbReference type="ARBA" id="ARBA00023170"/>
    </source>
</evidence>
<dbReference type="SMART" id="SM00013">
    <property type="entry name" value="LRRNT"/>
    <property type="match status" value="1"/>
</dbReference>
<dbReference type="SMART" id="SM00369">
    <property type="entry name" value="LRR_TYP"/>
    <property type="match status" value="7"/>
</dbReference>
<dbReference type="SUPFAM" id="SSF52058">
    <property type="entry name" value="L domain-like"/>
    <property type="match status" value="1"/>
</dbReference>
<keyword evidence="6" id="KW-0732">Signal</keyword>
<dbReference type="SMART" id="SM00082">
    <property type="entry name" value="LRRCT"/>
    <property type="match status" value="1"/>
</dbReference>
<dbReference type="PANTHER" id="PTHR24365">
    <property type="entry name" value="TOLL-LIKE RECEPTOR"/>
    <property type="match status" value="1"/>
</dbReference>
<dbReference type="Proteomes" id="UP000001307">
    <property type="component" value="Unassembled WGS sequence"/>
</dbReference>
<proteinExistence type="inferred from homology"/>
<keyword evidence="5 15" id="KW-0812">Transmembrane</keyword>
<dbReference type="PROSITE" id="PS50104">
    <property type="entry name" value="TIR"/>
    <property type="match status" value="1"/>
</dbReference>
<evidence type="ECO:0000256" key="6">
    <source>
        <dbReference type="ARBA" id="ARBA00022729"/>
    </source>
</evidence>
<dbReference type="InterPro" id="IPR000157">
    <property type="entry name" value="TIR_dom"/>
</dbReference>
<evidence type="ECO:0000256" key="8">
    <source>
        <dbReference type="ARBA" id="ARBA00022859"/>
    </source>
</evidence>
<name>E4X0N6_OIKDI</name>
<feature type="transmembrane region" description="Helical" evidence="15">
    <location>
        <begin position="522"/>
        <end position="546"/>
    </location>
</feature>
<dbReference type="GO" id="GO:0038023">
    <property type="term" value="F:signaling receptor activity"/>
    <property type="evidence" value="ECO:0007669"/>
    <property type="project" value="TreeGrafter"/>
</dbReference>
<keyword evidence="11" id="KW-0675">Receptor</keyword>
<evidence type="ECO:0000256" key="4">
    <source>
        <dbReference type="ARBA" id="ARBA00022614"/>
    </source>
</evidence>